<name>A0A8J5X6H6_DIALT</name>
<evidence type="ECO:0000313" key="3">
    <source>
        <dbReference type="Proteomes" id="UP000751190"/>
    </source>
</evidence>
<gene>
    <name evidence="2" type="ORF">KFE25_011596</name>
</gene>
<dbReference type="EMBL" id="JAGTXO010000022">
    <property type="protein sequence ID" value="KAG8462146.1"/>
    <property type="molecule type" value="Genomic_DNA"/>
</dbReference>
<sequence length="248" mass="27949">MSVAMRLSAARQEKRSKPPELPVVLENLERRLKEKPHTRAELVAWLDGSHAWSTWDGVLSTHLFETSTGPRAALDAFRSANTSVDVELRADGAELWVYRLTYAFRNKRGLEAAISASRSGLVLAELISHMEGEYKTIKQDIDALVREKRVFTIDDEHSGRKRGKVLFACVDRGEVDRLYADKEMRAAYHALAVPEHANVLDVLQSSEFRLPEDVYRRRRDRSGGVPAPAPAPGRKRARPRNVTNPSLL</sequence>
<keyword evidence="3" id="KW-1185">Reference proteome</keyword>
<evidence type="ECO:0000256" key="1">
    <source>
        <dbReference type="SAM" id="MobiDB-lite"/>
    </source>
</evidence>
<organism evidence="2 3">
    <name type="scientific">Diacronema lutheri</name>
    <name type="common">Unicellular marine alga</name>
    <name type="synonym">Monochrysis lutheri</name>
    <dbReference type="NCBI Taxonomy" id="2081491"/>
    <lineage>
        <taxon>Eukaryota</taxon>
        <taxon>Haptista</taxon>
        <taxon>Haptophyta</taxon>
        <taxon>Pavlovophyceae</taxon>
        <taxon>Pavlovales</taxon>
        <taxon>Pavlovaceae</taxon>
        <taxon>Diacronema</taxon>
    </lineage>
</organism>
<dbReference type="Proteomes" id="UP000751190">
    <property type="component" value="Unassembled WGS sequence"/>
</dbReference>
<evidence type="ECO:0008006" key="4">
    <source>
        <dbReference type="Google" id="ProtNLM"/>
    </source>
</evidence>
<proteinExistence type="predicted"/>
<protein>
    <recommendedName>
        <fullName evidence="4">Transcription initiation factor IIE subunit beta</fullName>
    </recommendedName>
</protein>
<evidence type="ECO:0000313" key="2">
    <source>
        <dbReference type="EMBL" id="KAG8462146.1"/>
    </source>
</evidence>
<feature type="region of interest" description="Disordered" evidence="1">
    <location>
        <begin position="219"/>
        <end position="248"/>
    </location>
</feature>
<comment type="caution">
    <text evidence="2">The sequence shown here is derived from an EMBL/GenBank/DDBJ whole genome shotgun (WGS) entry which is preliminary data.</text>
</comment>
<accession>A0A8J5X6H6</accession>
<reference evidence="2" key="1">
    <citation type="submission" date="2021-05" db="EMBL/GenBank/DDBJ databases">
        <title>The genome of the haptophyte Pavlova lutheri (Diacronema luteri, Pavlovales) - a model for lipid biosynthesis in eukaryotic algae.</title>
        <authorList>
            <person name="Hulatt C.J."/>
            <person name="Posewitz M.C."/>
        </authorList>
    </citation>
    <scope>NUCLEOTIDE SEQUENCE</scope>
    <source>
        <strain evidence="2">NIVA-4/92</strain>
    </source>
</reference>
<dbReference type="AlphaFoldDB" id="A0A8J5X6H6"/>